<dbReference type="InterPro" id="IPR039859">
    <property type="entry name" value="PFA4/ZDH16/20/ERF2-like"/>
</dbReference>
<evidence type="ECO:0000259" key="8">
    <source>
        <dbReference type="Pfam" id="PF01529"/>
    </source>
</evidence>
<name>A0AAU9EVD5_DROMD</name>
<comment type="catalytic activity">
    <reaction evidence="7">
        <text>L-cysteinyl-[protein] + hexadecanoyl-CoA = S-hexadecanoyl-L-cysteinyl-[protein] + CoA</text>
        <dbReference type="Rhea" id="RHEA:36683"/>
        <dbReference type="Rhea" id="RHEA-COMP:10131"/>
        <dbReference type="Rhea" id="RHEA-COMP:11032"/>
        <dbReference type="ChEBI" id="CHEBI:29950"/>
        <dbReference type="ChEBI" id="CHEBI:57287"/>
        <dbReference type="ChEBI" id="CHEBI:57379"/>
        <dbReference type="ChEBI" id="CHEBI:74151"/>
        <dbReference type="EC" id="2.3.1.225"/>
    </reaction>
</comment>
<evidence type="ECO:0000256" key="1">
    <source>
        <dbReference type="ARBA" id="ARBA00004141"/>
    </source>
</evidence>
<dbReference type="InterPro" id="IPR001594">
    <property type="entry name" value="Palmitoyltrfase_DHHC"/>
</dbReference>
<dbReference type="Pfam" id="PF01529">
    <property type="entry name" value="DHHC"/>
    <property type="match status" value="1"/>
</dbReference>
<proteinExistence type="inferred from homology"/>
<keyword evidence="5 7" id="KW-0472">Membrane</keyword>
<dbReference type="GO" id="GO:0019706">
    <property type="term" value="F:protein-cysteine S-palmitoyltransferase activity"/>
    <property type="evidence" value="ECO:0007669"/>
    <property type="project" value="UniProtKB-EC"/>
</dbReference>
<keyword evidence="6 7" id="KW-0012">Acyltransferase</keyword>
<gene>
    <name evidence="9" type="ORF">DMAD_07724</name>
</gene>
<accession>A0AAU9EVD5</accession>
<dbReference type="PANTHER" id="PTHR12246">
    <property type="entry name" value="PALMITOYLTRANSFERASE ZDHHC16"/>
    <property type="match status" value="1"/>
</dbReference>
<keyword evidence="2 7" id="KW-0808">Transferase</keyword>
<feature type="transmembrane region" description="Helical" evidence="7">
    <location>
        <begin position="38"/>
        <end position="59"/>
    </location>
</feature>
<feature type="transmembrane region" description="Helical" evidence="7">
    <location>
        <begin position="225"/>
        <end position="245"/>
    </location>
</feature>
<evidence type="ECO:0000313" key="9">
    <source>
        <dbReference type="EMBL" id="BFF88809.1"/>
    </source>
</evidence>
<dbReference type="EC" id="2.3.1.225" evidence="7"/>
<comment type="subcellular location">
    <subcellularLocation>
        <location evidence="1">Membrane</location>
        <topology evidence="1">Multi-pass membrane protein</topology>
    </subcellularLocation>
</comment>
<feature type="domain" description="Palmitoyltransferase DHHC" evidence="8">
    <location>
        <begin position="119"/>
        <end position="249"/>
    </location>
</feature>
<evidence type="ECO:0000256" key="5">
    <source>
        <dbReference type="ARBA" id="ARBA00023136"/>
    </source>
</evidence>
<comment type="similarity">
    <text evidence="7">Belongs to the DHHC palmitoyltransferase family.</text>
</comment>
<comment type="domain">
    <text evidence="7">The DHHC domain is required for palmitoyltransferase activity.</text>
</comment>
<dbReference type="AlphaFoldDB" id="A0AAU9EVD5"/>
<evidence type="ECO:0000256" key="3">
    <source>
        <dbReference type="ARBA" id="ARBA00022692"/>
    </source>
</evidence>
<reference evidence="9 10" key="1">
    <citation type="submission" date="2024-02" db="EMBL/GenBank/DDBJ databases">
        <title>A chromosome-level genome assembly of Drosophila madeirensis, a fruit fly species endemic to Madeira island.</title>
        <authorList>
            <person name="Tomihara K."/>
            <person name="Llopart A."/>
            <person name="Yamamoto D."/>
        </authorList>
    </citation>
    <scope>NUCLEOTIDE SEQUENCE [LARGE SCALE GENOMIC DNA]</scope>
    <source>
        <strain evidence="9 10">RF1</strain>
    </source>
</reference>
<protein>
    <recommendedName>
        <fullName evidence="7">Palmitoyltransferase</fullName>
        <ecNumber evidence="7">2.3.1.225</ecNumber>
    </recommendedName>
</protein>
<evidence type="ECO:0000256" key="4">
    <source>
        <dbReference type="ARBA" id="ARBA00022989"/>
    </source>
</evidence>
<evidence type="ECO:0000256" key="6">
    <source>
        <dbReference type="ARBA" id="ARBA00023315"/>
    </source>
</evidence>
<dbReference type="Proteomes" id="UP001500889">
    <property type="component" value="Chromosome O"/>
</dbReference>
<dbReference type="EMBL" id="AP029263">
    <property type="protein sequence ID" value="BFF88809.1"/>
    <property type="molecule type" value="Genomic_DNA"/>
</dbReference>
<organism evidence="9 10">
    <name type="scientific">Drosophila madeirensis</name>
    <name type="common">Fruit fly</name>
    <dbReference type="NCBI Taxonomy" id="30013"/>
    <lineage>
        <taxon>Eukaryota</taxon>
        <taxon>Metazoa</taxon>
        <taxon>Ecdysozoa</taxon>
        <taxon>Arthropoda</taxon>
        <taxon>Hexapoda</taxon>
        <taxon>Insecta</taxon>
        <taxon>Pterygota</taxon>
        <taxon>Neoptera</taxon>
        <taxon>Endopterygota</taxon>
        <taxon>Diptera</taxon>
        <taxon>Brachycera</taxon>
        <taxon>Muscomorpha</taxon>
        <taxon>Ephydroidea</taxon>
        <taxon>Drosophilidae</taxon>
        <taxon>Drosophila</taxon>
        <taxon>Sophophora</taxon>
    </lineage>
</organism>
<keyword evidence="4 7" id="KW-1133">Transmembrane helix</keyword>
<evidence type="ECO:0000256" key="7">
    <source>
        <dbReference type="RuleBase" id="RU079119"/>
    </source>
</evidence>
<dbReference type="PROSITE" id="PS50216">
    <property type="entry name" value="DHHC"/>
    <property type="match status" value="1"/>
</dbReference>
<evidence type="ECO:0000313" key="10">
    <source>
        <dbReference type="Proteomes" id="UP001500889"/>
    </source>
</evidence>
<sequence length="302" mass="34980">MVKFGVLIVRRVMCILYCWEEAFLDFLDRHNTKIQAVLHPLSMASLLSVIGFLLIYDMLYALPGLMDSQGLCYKLNCMWSIFMVYSIFSNLWVCFWTDTSVQALPALRLRPPQEEAHLWHYCSSCEIMVPPRAWHCRLCKVCSLKRDHHCTFTANCIGHFNQRYFLVFLFYGTLGSFQSLVYNFMFVWKSGAFIVADPFLIMSFGQPSRDPFMGWKVLTSMVLKVNLVAAMAAGGMFFSQMLMVYRNSTCFLMSDRTYDLGAMNNFRQVLGRRGFWTLLSAHLNSPLPHDGTEWQMTKHTDV</sequence>
<evidence type="ECO:0000256" key="2">
    <source>
        <dbReference type="ARBA" id="ARBA00022679"/>
    </source>
</evidence>
<dbReference type="GO" id="GO:0016020">
    <property type="term" value="C:membrane"/>
    <property type="evidence" value="ECO:0007669"/>
    <property type="project" value="UniProtKB-SubCell"/>
</dbReference>
<keyword evidence="10" id="KW-1185">Reference proteome</keyword>
<keyword evidence="3 7" id="KW-0812">Transmembrane</keyword>